<keyword evidence="3" id="KW-1185">Reference proteome</keyword>
<organism evidence="2 3">
    <name type="scientific">Petrolisthes cinctipes</name>
    <name type="common">Flat porcelain crab</name>
    <dbReference type="NCBI Taxonomy" id="88211"/>
    <lineage>
        <taxon>Eukaryota</taxon>
        <taxon>Metazoa</taxon>
        <taxon>Ecdysozoa</taxon>
        <taxon>Arthropoda</taxon>
        <taxon>Crustacea</taxon>
        <taxon>Multicrustacea</taxon>
        <taxon>Malacostraca</taxon>
        <taxon>Eumalacostraca</taxon>
        <taxon>Eucarida</taxon>
        <taxon>Decapoda</taxon>
        <taxon>Pleocyemata</taxon>
        <taxon>Anomura</taxon>
        <taxon>Galatheoidea</taxon>
        <taxon>Porcellanidae</taxon>
        <taxon>Petrolisthes</taxon>
    </lineage>
</organism>
<sequence length="325" mass="36622">MFTGIQSLVGASFCVLLWLTVDNIEWQVGQEMIRKLASPSMTGECPPQERSVKISNIVDNKVFFGIMDGLMQPNITQPDMCFLDGLKATLHIHPFTWKGGKNGKQVYDEDGDIQVKVVIANGRLYHMTNTSLYTAAETKFQWIFSDILETVEMVGNLLREKPFKKPFPIKTYIDMALAKLPPSDTQTPHMEMLKQSNYTTLLELPAIRIANTSYTFPPLPELSFTYDGSGPTAAGGIKVERYWTRNLFRKDILCNFMNQDQMHILNVTELYMFSVSPLDTDPHPLVTANLSVPSGRALTLDLHPVLGINIYIQTPPAFLHPHLIT</sequence>
<evidence type="ECO:0000313" key="3">
    <source>
        <dbReference type="Proteomes" id="UP001286313"/>
    </source>
</evidence>
<dbReference type="EMBL" id="JAWQEG010009169">
    <property type="protein sequence ID" value="KAK3849056.1"/>
    <property type="molecule type" value="Genomic_DNA"/>
</dbReference>
<accession>A0AAE1EH63</accession>
<reference evidence="2" key="1">
    <citation type="submission" date="2023-10" db="EMBL/GenBank/DDBJ databases">
        <title>Genome assemblies of two species of porcelain crab, Petrolisthes cinctipes and Petrolisthes manimaculis (Anomura: Porcellanidae).</title>
        <authorList>
            <person name="Angst P."/>
        </authorList>
    </citation>
    <scope>NUCLEOTIDE SEQUENCE</scope>
    <source>
        <strain evidence="2">PB745_01</strain>
        <tissue evidence="2">Gill</tissue>
    </source>
</reference>
<keyword evidence="1" id="KW-0732">Signal</keyword>
<dbReference type="Proteomes" id="UP001286313">
    <property type="component" value="Unassembled WGS sequence"/>
</dbReference>
<feature type="chain" id="PRO_5042047394" evidence="1">
    <location>
        <begin position="24"/>
        <end position="325"/>
    </location>
</feature>
<evidence type="ECO:0000313" key="2">
    <source>
        <dbReference type="EMBL" id="KAK3849056.1"/>
    </source>
</evidence>
<gene>
    <name evidence="2" type="ORF">Pcinc_044173</name>
</gene>
<comment type="caution">
    <text evidence="2">The sequence shown here is derived from an EMBL/GenBank/DDBJ whole genome shotgun (WGS) entry which is preliminary data.</text>
</comment>
<proteinExistence type="predicted"/>
<name>A0AAE1EH63_PETCI</name>
<dbReference type="AlphaFoldDB" id="A0AAE1EH63"/>
<feature type="signal peptide" evidence="1">
    <location>
        <begin position="1"/>
        <end position="23"/>
    </location>
</feature>
<evidence type="ECO:0000256" key="1">
    <source>
        <dbReference type="SAM" id="SignalP"/>
    </source>
</evidence>
<protein>
    <submittedName>
        <fullName evidence="2">Uncharacterized protein</fullName>
    </submittedName>
</protein>